<protein>
    <submittedName>
        <fullName evidence="1">Uncharacterized protein</fullName>
    </submittedName>
</protein>
<accession>A0A6C0H5N7</accession>
<reference evidence="1" key="1">
    <citation type="journal article" date="2020" name="Nature">
        <title>Giant virus diversity and host interactions through global metagenomics.</title>
        <authorList>
            <person name="Schulz F."/>
            <person name="Roux S."/>
            <person name="Paez-Espino D."/>
            <person name="Jungbluth S."/>
            <person name="Walsh D.A."/>
            <person name="Denef V.J."/>
            <person name="McMahon K.D."/>
            <person name="Konstantinidis K.T."/>
            <person name="Eloe-Fadrosh E.A."/>
            <person name="Kyrpides N.C."/>
            <person name="Woyke T."/>
        </authorList>
    </citation>
    <scope>NUCLEOTIDE SEQUENCE</scope>
    <source>
        <strain evidence="1">GVMAG-M-3300023179-71</strain>
    </source>
</reference>
<proteinExistence type="predicted"/>
<sequence>MDLLNKYYSIKNKIEEFIKRKKKQIPKNLPNSEKLRLFSNFNLNVIFESKFDEKNKIKHLYIYNKSKVIMHLQISFIYLVYDYLDTIQNKISDIEKQIIILKNDILFQYKKSDNETDSFDDIKKELEFNLQKNDELQTIIINSQLPSFDFNTFNNYISEYKHTIQNGNIIEAIHYYIDTIIPFLKKEQYTDNFVIQSSDGNNYLKRNKFIRSITNKYTVKEIIYDEPEIISLFNVLQNQQNNEKKIVKKIKPVKEEKAHEIFDLSDM</sequence>
<dbReference type="EMBL" id="MN739881">
    <property type="protein sequence ID" value="QHT75690.1"/>
    <property type="molecule type" value="Genomic_DNA"/>
</dbReference>
<dbReference type="AlphaFoldDB" id="A0A6C0H5N7"/>
<organism evidence="1">
    <name type="scientific">viral metagenome</name>
    <dbReference type="NCBI Taxonomy" id="1070528"/>
    <lineage>
        <taxon>unclassified sequences</taxon>
        <taxon>metagenomes</taxon>
        <taxon>organismal metagenomes</taxon>
    </lineage>
</organism>
<name>A0A6C0H5N7_9ZZZZ</name>
<evidence type="ECO:0000313" key="1">
    <source>
        <dbReference type="EMBL" id="QHT75690.1"/>
    </source>
</evidence>